<organism evidence="1 2">
    <name type="scientific">Hydrogenophaga bisanensis</name>
    <dbReference type="NCBI Taxonomy" id="439611"/>
    <lineage>
        <taxon>Bacteria</taxon>
        <taxon>Pseudomonadati</taxon>
        <taxon>Pseudomonadota</taxon>
        <taxon>Betaproteobacteria</taxon>
        <taxon>Burkholderiales</taxon>
        <taxon>Comamonadaceae</taxon>
        <taxon>Hydrogenophaga</taxon>
    </lineage>
</organism>
<dbReference type="PROSITE" id="PS51257">
    <property type="entry name" value="PROKAR_LIPOPROTEIN"/>
    <property type="match status" value="1"/>
</dbReference>
<protein>
    <recommendedName>
        <fullName evidence="3">Lipoprotein</fullName>
    </recommendedName>
</protein>
<dbReference type="EMBL" id="JBHTBX010000028">
    <property type="protein sequence ID" value="MFC7436646.1"/>
    <property type="molecule type" value="Genomic_DNA"/>
</dbReference>
<dbReference type="Proteomes" id="UP001596495">
    <property type="component" value="Unassembled WGS sequence"/>
</dbReference>
<evidence type="ECO:0000313" key="1">
    <source>
        <dbReference type="EMBL" id="MFC7436646.1"/>
    </source>
</evidence>
<accession>A0ABW2REU8</accession>
<evidence type="ECO:0000313" key="2">
    <source>
        <dbReference type="Proteomes" id="UP001596495"/>
    </source>
</evidence>
<gene>
    <name evidence="1" type="ORF">ACFQNJ_19260</name>
</gene>
<reference evidence="2" key="1">
    <citation type="journal article" date="2019" name="Int. J. Syst. Evol. Microbiol.">
        <title>The Global Catalogue of Microorganisms (GCM) 10K type strain sequencing project: providing services to taxonomists for standard genome sequencing and annotation.</title>
        <authorList>
            <consortium name="The Broad Institute Genomics Platform"/>
            <consortium name="The Broad Institute Genome Sequencing Center for Infectious Disease"/>
            <person name="Wu L."/>
            <person name="Ma J."/>
        </authorList>
    </citation>
    <scope>NUCLEOTIDE SEQUENCE [LARGE SCALE GENOMIC DNA]</scope>
    <source>
        <strain evidence="2">CCUG 54518</strain>
    </source>
</reference>
<comment type="caution">
    <text evidence="1">The sequence shown here is derived from an EMBL/GenBank/DDBJ whole genome shotgun (WGS) entry which is preliminary data.</text>
</comment>
<sequence length="212" mass="23615">MLNKKFIFIGFGILMLSGCGGNIDLAKKKIESSVSDPSSLQYRDVKGYSEGVVCGEFNAKNKMGGYAGFSKFIFSVSGDQLDATPSEDKWSYLCNDGEKKQLKFSRSDELKKFVVNGLIYKSNQKIRVEYSEKLSRLELEVSALESGCMRSKKGVTGDTGDCSMLMIKSSEVSSLRTSISRLDTESAKLKRWMDEREKSLTEVFGEIEIPPI</sequence>
<dbReference type="RefSeq" id="WP_382260357.1">
    <property type="nucleotide sequence ID" value="NZ_JBHTBX010000028.1"/>
</dbReference>
<proteinExistence type="predicted"/>
<evidence type="ECO:0008006" key="3">
    <source>
        <dbReference type="Google" id="ProtNLM"/>
    </source>
</evidence>
<keyword evidence="2" id="KW-1185">Reference proteome</keyword>
<name>A0ABW2REU8_9BURK</name>